<reference evidence="9 10" key="1">
    <citation type="submission" date="2018-06" db="EMBL/GenBank/DDBJ databases">
        <title>Extensive metabolic versatility and redundancy in microbially diverse, dynamic hydrothermal sediments.</title>
        <authorList>
            <person name="Dombrowski N."/>
            <person name="Teske A."/>
            <person name="Baker B.J."/>
        </authorList>
    </citation>
    <scope>NUCLEOTIDE SEQUENCE [LARGE SCALE GENOMIC DNA]</scope>
    <source>
        <strain evidence="9">B3_G15</strain>
    </source>
</reference>
<dbReference type="InterPro" id="IPR000515">
    <property type="entry name" value="MetI-like"/>
</dbReference>
<feature type="transmembrane region" description="Helical" evidence="7">
    <location>
        <begin position="127"/>
        <end position="149"/>
    </location>
</feature>
<dbReference type="CDD" id="cd06261">
    <property type="entry name" value="TM_PBP2"/>
    <property type="match status" value="1"/>
</dbReference>
<keyword evidence="4 7" id="KW-0812">Transmembrane</keyword>
<dbReference type="AlphaFoldDB" id="A0A662D9Q9"/>
<evidence type="ECO:0000256" key="7">
    <source>
        <dbReference type="RuleBase" id="RU363032"/>
    </source>
</evidence>
<evidence type="ECO:0000256" key="6">
    <source>
        <dbReference type="ARBA" id="ARBA00023136"/>
    </source>
</evidence>
<feature type="transmembrane region" description="Helical" evidence="7">
    <location>
        <begin position="224"/>
        <end position="244"/>
    </location>
</feature>
<feature type="domain" description="ABC transmembrane type-1" evidence="8">
    <location>
        <begin position="89"/>
        <end position="303"/>
    </location>
</feature>
<dbReference type="PROSITE" id="PS50928">
    <property type="entry name" value="ABC_TM1"/>
    <property type="match status" value="1"/>
</dbReference>
<protein>
    <submittedName>
        <fullName evidence="9">Sugar ABC transporter permease</fullName>
    </submittedName>
</protein>
<evidence type="ECO:0000256" key="1">
    <source>
        <dbReference type="ARBA" id="ARBA00004651"/>
    </source>
</evidence>
<dbReference type="SUPFAM" id="SSF161098">
    <property type="entry name" value="MetI-like"/>
    <property type="match status" value="1"/>
</dbReference>
<evidence type="ECO:0000313" key="10">
    <source>
        <dbReference type="Proteomes" id="UP000280417"/>
    </source>
</evidence>
<evidence type="ECO:0000256" key="2">
    <source>
        <dbReference type="ARBA" id="ARBA00022448"/>
    </source>
</evidence>
<dbReference type="Gene3D" id="1.10.3720.10">
    <property type="entry name" value="MetI-like"/>
    <property type="match status" value="1"/>
</dbReference>
<comment type="similarity">
    <text evidence="7">Belongs to the binding-protein-dependent transport system permease family.</text>
</comment>
<evidence type="ECO:0000259" key="8">
    <source>
        <dbReference type="PROSITE" id="PS50928"/>
    </source>
</evidence>
<proteinExistence type="inferred from homology"/>
<evidence type="ECO:0000256" key="4">
    <source>
        <dbReference type="ARBA" id="ARBA00022692"/>
    </source>
</evidence>
<dbReference type="GO" id="GO:0005886">
    <property type="term" value="C:plasma membrane"/>
    <property type="evidence" value="ECO:0007669"/>
    <property type="project" value="UniProtKB-SubCell"/>
</dbReference>
<feature type="transmembrane region" description="Helical" evidence="7">
    <location>
        <begin position="28"/>
        <end position="51"/>
    </location>
</feature>
<evidence type="ECO:0000256" key="3">
    <source>
        <dbReference type="ARBA" id="ARBA00022475"/>
    </source>
</evidence>
<sequence>MKMEDTVVDGISGRKKVVWLKKYENSNLFPVSLVVPVLVFFVVWNIIPLLWMTGLSFYNYSMVTGEPEKFIGFRNYLDIISNSSVWRDFGRTFLWMVTTVGTETVLGLVLGFLFWNSAGLPGRRVALTLLFSPMLLAPAGTGTFFRLIYEPTFGVINYFLVSMGFKRIDFLGDLRWAFPSVALVDIWMWTPFMILITLAALGAVPKAELEAARVDKIPWFKRLIYIIFPYGKFILMLGIILRTIESFKTMDLIYLMTKGGPGDKTELIAIDLWRKAFEGFTMGWSSAVAVIMLLTAIAFTSVFLYILKLSRERR</sequence>
<gene>
    <name evidence="9" type="ORF">DRJ04_06175</name>
</gene>
<dbReference type="PANTHER" id="PTHR43005:SF1">
    <property type="entry name" value="SPERMIDINE_PUTRESCINE TRANSPORT SYSTEM PERMEASE PROTEIN"/>
    <property type="match status" value="1"/>
</dbReference>
<dbReference type="GO" id="GO:0055085">
    <property type="term" value="P:transmembrane transport"/>
    <property type="evidence" value="ECO:0007669"/>
    <property type="project" value="InterPro"/>
</dbReference>
<feature type="transmembrane region" description="Helical" evidence="7">
    <location>
        <begin position="93"/>
        <end position="115"/>
    </location>
</feature>
<keyword evidence="3" id="KW-1003">Cell membrane</keyword>
<comment type="caution">
    <text evidence="9">The sequence shown here is derived from an EMBL/GenBank/DDBJ whole genome shotgun (WGS) entry which is preliminary data.</text>
</comment>
<keyword evidence="5 7" id="KW-1133">Transmembrane helix</keyword>
<keyword evidence="2 7" id="KW-0813">Transport</keyword>
<dbReference type="EMBL" id="QMQA01000163">
    <property type="protein sequence ID" value="RLE12460.1"/>
    <property type="molecule type" value="Genomic_DNA"/>
</dbReference>
<dbReference type="InterPro" id="IPR035906">
    <property type="entry name" value="MetI-like_sf"/>
</dbReference>
<accession>A0A662D9Q9</accession>
<dbReference type="PANTHER" id="PTHR43005">
    <property type="entry name" value="BLR7065 PROTEIN"/>
    <property type="match status" value="1"/>
</dbReference>
<keyword evidence="6 7" id="KW-0472">Membrane</keyword>
<comment type="subcellular location">
    <subcellularLocation>
        <location evidence="1 7">Cell membrane</location>
        <topology evidence="1 7">Multi-pass membrane protein</topology>
    </subcellularLocation>
</comment>
<feature type="transmembrane region" description="Helical" evidence="7">
    <location>
        <begin position="186"/>
        <end position="204"/>
    </location>
</feature>
<feature type="transmembrane region" description="Helical" evidence="7">
    <location>
        <begin position="282"/>
        <end position="307"/>
    </location>
</feature>
<organism evidence="9 10">
    <name type="scientific">Aerophobetes bacterium</name>
    <dbReference type="NCBI Taxonomy" id="2030807"/>
    <lineage>
        <taxon>Bacteria</taxon>
        <taxon>Candidatus Aerophobota</taxon>
    </lineage>
</organism>
<dbReference type="Proteomes" id="UP000280417">
    <property type="component" value="Unassembled WGS sequence"/>
</dbReference>
<evidence type="ECO:0000313" key="9">
    <source>
        <dbReference type="EMBL" id="RLE12460.1"/>
    </source>
</evidence>
<dbReference type="Pfam" id="PF00528">
    <property type="entry name" value="BPD_transp_1"/>
    <property type="match status" value="1"/>
</dbReference>
<name>A0A662D9Q9_UNCAE</name>
<evidence type="ECO:0000256" key="5">
    <source>
        <dbReference type="ARBA" id="ARBA00022989"/>
    </source>
</evidence>